<sequence>MQKFLSRRLNDGVFFVILMIVFGELASLLHINSLSPSDSNHFILQAQAWLHGHLDMGVHRNDTITINGKVYIVYPSLPAFMMLPFIAVLGDTFSDVWFTWIFASLSIVLLFRTLEVMRIRNITHRRPFENFIIAITFGFGTIALWLCLGGQIWFTAQTVSVFYILLTLHGTLSRRWPLATLSVGLVLLTRVPEVLIGIVPLIVYLHDLGIGRRVQQQWYFLPRYWPSLRELAVILAPFAVTLLIHLVHNQLYFGSPLSIGYDIQNQQNYPNIKYGVVSWHYIWPNFVVAFLRWPAFYFNSPTDVHPQVDLIIDGIGTSMFFSTPLLAIFIFAPQGKTPQTWLRATFWVTTAIILLAILMYCTTGWRQVGARYVYVLYPLLFLLLAQRAAPIDTRWICLAGVSIFNNLLLAQRFWEGKSSMEFIAGSAGIVLVACIVAIVILHRQKYQSEELTPAEPEMVPVGSIHSGEYS</sequence>
<protein>
    <recommendedName>
        <fullName evidence="4">DUF2029 domain-containing protein</fullName>
    </recommendedName>
</protein>
<dbReference type="Proteomes" id="UP001344906">
    <property type="component" value="Unassembled WGS sequence"/>
</dbReference>
<keyword evidence="1" id="KW-0472">Membrane</keyword>
<feature type="transmembrane region" description="Helical" evidence="1">
    <location>
        <begin position="96"/>
        <end position="116"/>
    </location>
</feature>
<comment type="caution">
    <text evidence="2">The sequence shown here is derived from an EMBL/GenBank/DDBJ whole genome shotgun (WGS) entry which is preliminary data.</text>
</comment>
<keyword evidence="1" id="KW-1133">Transmembrane helix</keyword>
<evidence type="ECO:0000313" key="3">
    <source>
        <dbReference type="Proteomes" id="UP001344906"/>
    </source>
</evidence>
<name>A0ABQ6FRS9_9CHLR</name>
<keyword evidence="3" id="KW-1185">Reference proteome</keyword>
<dbReference type="RefSeq" id="WP_338252682.1">
    <property type="nucleotide sequence ID" value="NZ_BSRI01000002.1"/>
</dbReference>
<organism evidence="2 3">
    <name type="scientific">Dictyobacter halimunensis</name>
    <dbReference type="NCBI Taxonomy" id="3026934"/>
    <lineage>
        <taxon>Bacteria</taxon>
        <taxon>Bacillati</taxon>
        <taxon>Chloroflexota</taxon>
        <taxon>Ktedonobacteria</taxon>
        <taxon>Ktedonobacterales</taxon>
        <taxon>Dictyobacteraceae</taxon>
        <taxon>Dictyobacter</taxon>
    </lineage>
</organism>
<feature type="transmembrane region" description="Helical" evidence="1">
    <location>
        <begin position="128"/>
        <end position="146"/>
    </location>
</feature>
<evidence type="ECO:0000313" key="2">
    <source>
        <dbReference type="EMBL" id="GLV56949.1"/>
    </source>
</evidence>
<accession>A0ABQ6FRS9</accession>
<evidence type="ECO:0008006" key="4">
    <source>
        <dbReference type="Google" id="ProtNLM"/>
    </source>
</evidence>
<gene>
    <name evidence="2" type="ORF">KDH_37880</name>
</gene>
<feature type="transmembrane region" description="Helical" evidence="1">
    <location>
        <begin position="420"/>
        <end position="441"/>
    </location>
</feature>
<feature type="transmembrane region" description="Helical" evidence="1">
    <location>
        <begin position="184"/>
        <end position="205"/>
    </location>
</feature>
<keyword evidence="1" id="KW-0812">Transmembrane</keyword>
<dbReference type="EMBL" id="BSRI01000002">
    <property type="protein sequence ID" value="GLV56949.1"/>
    <property type="molecule type" value="Genomic_DNA"/>
</dbReference>
<feature type="transmembrane region" description="Helical" evidence="1">
    <location>
        <begin position="152"/>
        <end position="172"/>
    </location>
</feature>
<feature type="transmembrane region" description="Helical" evidence="1">
    <location>
        <begin position="395"/>
        <end position="414"/>
    </location>
</feature>
<feature type="transmembrane region" description="Helical" evidence="1">
    <location>
        <begin position="12"/>
        <end position="31"/>
    </location>
</feature>
<reference evidence="2 3" key="1">
    <citation type="submission" date="2023-02" db="EMBL/GenBank/DDBJ databases">
        <title>Dictyobacter halimunensis sp. nov., a new member of the class Ktedonobacteria from forest soil in a geothermal area.</title>
        <authorList>
            <person name="Rachmania M.K."/>
            <person name="Ningsih F."/>
            <person name="Sakai Y."/>
            <person name="Yabe S."/>
            <person name="Yokota A."/>
            <person name="Sjamsuridzal W."/>
        </authorList>
    </citation>
    <scope>NUCLEOTIDE SEQUENCE [LARGE SCALE GENOMIC DNA]</scope>
    <source>
        <strain evidence="2 3">S3.2.2.5</strain>
    </source>
</reference>
<feature type="transmembrane region" description="Helical" evidence="1">
    <location>
        <begin position="274"/>
        <end position="298"/>
    </location>
</feature>
<proteinExistence type="predicted"/>
<evidence type="ECO:0000256" key="1">
    <source>
        <dbReference type="SAM" id="Phobius"/>
    </source>
</evidence>
<feature type="transmembrane region" description="Helical" evidence="1">
    <location>
        <begin position="344"/>
        <end position="365"/>
    </location>
</feature>
<feature type="transmembrane region" description="Helical" evidence="1">
    <location>
        <begin position="310"/>
        <end position="332"/>
    </location>
</feature>
<feature type="transmembrane region" description="Helical" evidence="1">
    <location>
        <begin position="231"/>
        <end position="253"/>
    </location>
</feature>